<proteinExistence type="predicted"/>
<protein>
    <recommendedName>
        <fullName evidence="3">SHOCT domain-containing protein</fullName>
    </recommendedName>
</protein>
<dbReference type="AlphaFoldDB" id="X0V743"/>
<accession>X0V743</accession>
<comment type="caution">
    <text evidence="2">The sequence shown here is derived from an EMBL/GenBank/DDBJ whole genome shotgun (WGS) entry which is preliminary data.</text>
</comment>
<dbReference type="EMBL" id="BARS01028422">
    <property type="protein sequence ID" value="GAG08323.1"/>
    <property type="molecule type" value="Genomic_DNA"/>
</dbReference>
<evidence type="ECO:0000313" key="2">
    <source>
        <dbReference type="EMBL" id="GAG08323.1"/>
    </source>
</evidence>
<reference evidence="2" key="1">
    <citation type="journal article" date="2014" name="Front. Microbiol.">
        <title>High frequency of phylogenetically diverse reductive dehalogenase-homologous genes in deep subseafloor sedimentary metagenomes.</title>
        <authorList>
            <person name="Kawai M."/>
            <person name="Futagami T."/>
            <person name="Toyoda A."/>
            <person name="Takaki Y."/>
            <person name="Nishi S."/>
            <person name="Hori S."/>
            <person name="Arai W."/>
            <person name="Tsubouchi T."/>
            <person name="Morono Y."/>
            <person name="Uchiyama I."/>
            <person name="Ito T."/>
            <person name="Fujiyama A."/>
            <person name="Inagaki F."/>
            <person name="Takami H."/>
        </authorList>
    </citation>
    <scope>NUCLEOTIDE SEQUENCE</scope>
    <source>
        <strain evidence="2">Expedition CK06-06</strain>
    </source>
</reference>
<evidence type="ECO:0008006" key="3">
    <source>
        <dbReference type="Google" id="ProtNLM"/>
    </source>
</evidence>
<gene>
    <name evidence="2" type="ORF">S01H1_44556</name>
</gene>
<name>X0V743_9ZZZZ</name>
<feature type="compositionally biased region" description="Basic residues" evidence="1">
    <location>
        <begin position="50"/>
        <end position="61"/>
    </location>
</feature>
<feature type="compositionally biased region" description="Basic and acidic residues" evidence="1">
    <location>
        <begin position="1"/>
        <end position="11"/>
    </location>
</feature>
<sequence>MIRKISTDRAKTARRNAKTRTAARRTARTKKKSPGGDGKGLRRAVDPRAAAKKAARAKKRPSGGDGKGVRKTVEPRAAAKKAARAKKRPSGGDGEGARGAAAPRAAAKKAEPTIAAAGLPPTATVSKAHTCRHLPGASQFPAASVSRRLRSPANVTGRVTLARHFGTRGTDWPAEFRAIPFRPGRPKEMGLVSALAWLLSQPVLGGARFVHRIAKGVRDAASRQKRSAAEQLLAMRMKLETGDITQAEFRRLKA</sequence>
<organism evidence="2">
    <name type="scientific">marine sediment metagenome</name>
    <dbReference type="NCBI Taxonomy" id="412755"/>
    <lineage>
        <taxon>unclassified sequences</taxon>
        <taxon>metagenomes</taxon>
        <taxon>ecological metagenomes</taxon>
    </lineage>
</organism>
<feature type="compositionally biased region" description="Basic residues" evidence="1">
    <location>
        <begin position="78"/>
        <end position="89"/>
    </location>
</feature>
<feature type="region of interest" description="Disordered" evidence="1">
    <location>
        <begin position="1"/>
        <end position="120"/>
    </location>
</feature>
<evidence type="ECO:0000256" key="1">
    <source>
        <dbReference type="SAM" id="MobiDB-lite"/>
    </source>
</evidence>
<feature type="non-terminal residue" evidence="2">
    <location>
        <position position="254"/>
    </location>
</feature>
<feature type="compositionally biased region" description="Basic residues" evidence="1">
    <location>
        <begin position="12"/>
        <end position="33"/>
    </location>
</feature>